<evidence type="ECO:0000259" key="3">
    <source>
        <dbReference type="PROSITE" id="PS51886"/>
    </source>
</evidence>
<comment type="similarity">
    <text evidence="1">Belongs to the IFI44 family.</text>
</comment>
<keyword evidence="2" id="KW-0547">Nucleotide-binding</keyword>
<evidence type="ECO:0000256" key="1">
    <source>
        <dbReference type="ARBA" id="ARBA00009243"/>
    </source>
</evidence>
<dbReference type="OrthoDB" id="25620at2759"/>
<protein>
    <recommendedName>
        <fullName evidence="3">TLDc domain-containing protein</fullName>
    </recommendedName>
</protein>
<name>A0A8B6D5B3_MYTGA</name>
<dbReference type="Gene3D" id="3.40.50.300">
    <property type="entry name" value="P-loop containing nucleotide triphosphate hydrolases"/>
    <property type="match status" value="1"/>
</dbReference>
<dbReference type="Pfam" id="PF07534">
    <property type="entry name" value="TLD"/>
    <property type="match status" value="1"/>
</dbReference>
<dbReference type="PROSITE" id="PS51886">
    <property type="entry name" value="TLDC"/>
    <property type="match status" value="1"/>
</dbReference>
<evidence type="ECO:0000256" key="2">
    <source>
        <dbReference type="RuleBase" id="RU004560"/>
    </source>
</evidence>
<dbReference type="InterPro" id="IPR030379">
    <property type="entry name" value="G_SEPTIN_dom"/>
</dbReference>
<dbReference type="AlphaFoldDB" id="A0A8B6D5B3"/>
<sequence length="501" mass="56897">MSALRKAICCAKNMAYTKHISKIDKNSINSWIGGGRKQYTLLYSAANDGCDPTKFHTNCDNKGPTVTLVYNVNKNVYGGYARVSWMSTGESVYDGDAFLFFLKGKPGQKPNKFTAKAPEYALTMNKDCGPSFGKGPDLLTFKDAVTKGTNSFPLNSVMSPATYQISADTVTEMTDGLFDAEDIVVYAVEDVAEEIYLPTPWRKMDLPEELKSTWNAGVLNYLKKDIEDYWPLREKGVSENVIPHVNILLLGPVGAGKSSFFNTLNSFFMERLSIQARAGSSDTSLTKSFNVYSIISNGRPLRFRICDCRGFDDTHGVDMRDIEAMLDGNIKNKYKFVDKSHIRTDNLLYRRDPKIHDRIHCVVFVVDANNDPDYIMTEHVQEQIKQTQDHMNEKDIPQLILMNKIDGLSESVRRDLSRIFHSKEVKERVEKLSHSLRLPSYTVLPMKNIDTEQCMDIHVNILALYNLRQMLRAANDYLLNYLDEFMVDKCEPTDEKSSDTM</sequence>
<dbReference type="InterPro" id="IPR027417">
    <property type="entry name" value="P-loop_NTPase"/>
</dbReference>
<organism evidence="4 5">
    <name type="scientific">Mytilus galloprovincialis</name>
    <name type="common">Mediterranean mussel</name>
    <dbReference type="NCBI Taxonomy" id="29158"/>
    <lineage>
        <taxon>Eukaryota</taxon>
        <taxon>Metazoa</taxon>
        <taxon>Spiralia</taxon>
        <taxon>Lophotrochozoa</taxon>
        <taxon>Mollusca</taxon>
        <taxon>Bivalvia</taxon>
        <taxon>Autobranchia</taxon>
        <taxon>Pteriomorphia</taxon>
        <taxon>Mytilida</taxon>
        <taxon>Mytiloidea</taxon>
        <taxon>Mytilidae</taxon>
        <taxon>Mytilinae</taxon>
        <taxon>Mytilus</taxon>
    </lineage>
</organism>
<dbReference type="GO" id="GO:0005525">
    <property type="term" value="F:GTP binding"/>
    <property type="evidence" value="ECO:0007669"/>
    <property type="project" value="UniProtKB-KW"/>
</dbReference>
<gene>
    <name evidence="4" type="ORF">MGAL_10B003055</name>
</gene>
<comment type="caution">
    <text evidence="4">The sequence shown here is derived from an EMBL/GenBank/DDBJ whole genome shotgun (WGS) entry which is preliminary data.</text>
</comment>
<dbReference type="SUPFAM" id="SSF52540">
    <property type="entry name" value="P-loop containing nucleoside triphosphate hydrolases"/>
    <property type="match status" value="1"/>
</dbReference>
<dbReference type="CDD" id="cd00882">
    <property type="entry name" value="Ras_like_GTPase"/>
    <property type="match status" value="1"/>
</dbReference>
<dbReference type="PANTHER" id="PTHR14241:SF32">
    <property type="entry name" value="VWFA DOMAIN-CONTAINING PROTEIN-RELATED"/>
    <property type="match status" value="1"/>
</dbReference>
<feature type="domain" description="TLDc" evidence="3">
    <location>
        <begin position="10"/>
        <end position="189"/>
    </location>
</feature>
<evidence type="ECO:0000313" key="5">
    <source>
        <dbReference type="Proteomes" id="UP000596742"/>
    </source>
</evidence>
<comment type="similarity">
    <text evidence="2">Belongs to the TRAFAC class TrmE-Era-EngA-EngB-Septin-like GTPase superfamily. Septin GTPase family.</text>
</comment>
<dbReference type="EMBL" id="UYJE01002786">
    <property type="protein sequence ID" value="VDI13611.1"/>
    <property type="molecule type" value="Genomic_DNA"/>
</dbReference>
<dbReference type="Pfam" id="PF00735">
    <property type="entry name" value="Septin"/>
    <property type="match status" value="1"/>
</dbReference>
<evidence type="ECO:0000313" key="4">
    <source>
        <dbReference type="EMBL" id="VDI13611.1"/>
    </source>
</evidence>
<dbReference type="Proteomes" id="UP000596742">
    <property type="component" value="Unassembled WGS sequence"/>
</dbReference>
<dbReference type="SMART" id="SM00584">
    <property type="entry name" value="TLDc"/>
    <property type="match status" value="1"/>
</dbReference>
<keyword evidence="2" id="KW-0342">GTP-binding</keyword>
<accession>A0A8B6D5B3</accession>
<reference evidence="4" key="1">
    <citation type="submission" date="2018-11" db="EMBL/GenBank/DDBJ databases">
        <authorList>
            <person name="Alioto T."/>
            <person name="Alioto T."/>
        </authorList>
    </citation>
    <scope>NUCLEOTIDE SEQUENCE</scope>
</reference>
<dbReference type="InterPro" id="IPR006571">
    <property type="entry name" value="TLDc_dom"/>
</dbReference>
<dbReference type="PANTHER" id="PTHR14241">
    <property type="entry name" value="INTERFERON-INDUCED PROTEIN 44"/>
    <property type="match status" value="1"/>
</dbReference>
<keyword evidence="5" id="KW-1185">Reference proteome</keyword>
<proteinExistence type="inferred from homology"/>